<dbReference type="EMBL" id="DS469574">
    <property type="protein sequence ID" value="EDO41678.1"/>
    <property type="molecule type" value="Genomic_DNA"/>
</dbReference>
<dbReference type="AlphaFoldDB" id="A7S3Q2"/>
<feature type="non-terminal residue" evidence="1">
    <location>
        <position position="67"/>
    </location>
</feature>
<keyword evidence="2" id="KW-1185">Reference proteome</keyword>
<dbReference type="Proteomes" id="UP000001593">
    <property type="component" value="Unassembled WGS sequence"/>
</dbReference>
<accession>A7S3Q2</accession>
<protein>
    <submittedName>
        <fullName evidence="1">Uncharacterized protein</fullName>
    </submittedName>
</protein>
<dbReference type="HOGENOM" id="CLU_2819967_0_0_1"/>
<organism evidence="1 2">
    <name type="scientific">Nematostella vectensis</name>
    <name type="common">Starlet sea anemone</name>
    <dbReference type="NCBI Taxonomy" id="45351"/>
    <lineage>
        <taxon>Eukaryota</taxon>
        <taxon>Metazoa</taxon>
        <taxon>Cnidaria</taxon>
        <taxon>Anthozoa</taxon>
        <taxon>Hexacorallia</taxon>
        <taxon>Actiniaria</taxon>
        <taxon>Edwardsiidae</taxon>
        <taxon>Nematostella</taxon>
    </lineage>
</organism>
<gene>
    <name evidence="1" type="ORF">NEMVEDRAFT_v1g103352</name>
</gene>
<sequence>LNKLCSFTHCAPLIMSALLDSNLLCTPYNLYLLIDSHLLCTPYNVSCTFSLTLISCAPPIMYAVPSH</sequence>
<evidence type="ECO:0000313" key="1">
    <source>
        <dbReference type="EMBL" id="EDO41678.1"/>
    </source>
</evidence>
<dbReference type="InParanoid" id="A7S3Q2"/>
<reference evidence="1 2" key="1">
    <citation type="journal article" date="2007" name="Science">
        <title>Sea anemone genome reveals ancestral eumetazoan gene repertoire and genomic organization.</title>
        <authorList>
            <person name="Putnam N.H."/>
            <person name="Srivastava M."/>
            <person name="Hellsten U."/>
            <person name="Dirks B."/>
            <person name="Chapman J."/>
            <person name="Salamov A."/>
            <person name="Terry A."/>
            <person name="Shapiro H."/>
            <person name="Lindquist E."/>
            <person name="Kapitonov V.V."/>
            <person name="Jurka J."/>
            <person name="Genikhovich G."/>
            <person name="Grigoriev I.V."/>
            <person name="Lucas S.M."/>
            <person name="Steele R.E."/>
            <person name="Finnerty J.R."/>
            <person name="Technau U."/>
            <person name="Martindale M.Q."/>
            <person name="Rokhsar D.S."/>
        </authorList>
    </citation>
    <scope>NUCLEOTIDE SEQUENCE [LARGE SCALE GENOMIC DNA]</scope>
    <source>
        <strain evidence="2">CH2 X CH6</strain>
    </source>
</reference>
<proteinExistence type="predicted"/>
<evidence type="ECO:0000313" key="2">
    <source>
        <dbReference type="Proteomes" id="UP000001593"/>
    </source>
</evidence>
<name>A7S3Q2_NEMVE</name>